<proteinExistence type="inferred from homology"/>
<comment type="similarity">
    <text evidence="1">Belongs to the ABC transporter superfamily.</text>
</comment>
<dbReference type="SMART" id="SM00382">
    <property type="entry name" value="AAA"/>
    <property type="match status" value="1"/>
</dbReference>
<dbReference type="InterPro" id="IPR003439">
    <property type="entry name" value="ABC_transporter-like_ATP-bd"/>
</dbReference>
<evidence type="ECO:0000259" key="5">
    <source>
        <dbReference type="PROSITE" id="PS50893"/>
    </source>
</evidence>
<dbReference type="Proteomes" id="UP000563094">
    <property type="component" value="Unassembled WGS sequence"/>
</dbReference>
<gene>
    <name evidence="6" type="ORF">FHS90_002209</name>
</gene>
<name>A0A839GRM5_9BACT</name>
<dbReference type="EMBL" id="JACJIQ010000007">
    <property type="protein sequence ID" value="MBA9077496.1"/>
    <property type="molecule type" value="Genomic_DNA"/>
</dbReference>
<dbReference type="Gene3D" id="3.40.50.300">
    <property type="entry name" value="P-loop containing nucleotide triphosphate hydrolases"/>
    <property type="match status" value="1"/>
</dbReference>
<dbReference type="GO" id="GO:0016887">
    <property type="term" value="F:ATP hydrolysis activity"/>
    <property type="evidence" value="ECO:0007669"/>
    <property type="project" value="InterPro"/>
</dbReference>
<evidence type="ECO:0000256" key="4">
    <source>
        <dbReference type="ARBA" id="ARBA00022840"/>
    </source>
</evidence>
<organism evidence="6 7">
    <name type="scientific">Rufibacter quisquiliarum</name>
    <dbReference type="NCBI Taxonomy" id="1549639"/>
    <lineage>
        <taxon>Bacteria</taxon>
        <taxon>Pseudomonadati</taxon>
        <taxon>Bacteroidota</taxon>
        <taxon>Cytophagia</taxon>
        <taxon>Cytophagales</taxon>
        <taxon>Hymenobacteraceae</taxon>
        <taxon>Rufibacter</taxon>
    </lineage>
</organism>
<dbReference type="InterPro" id="IPR027417">
    <property type="entry name" value="P-loop_NTPase"/>
</dbReference>
<dbReference type="AlphaFoldDB" id="A0A839GRM5"/>
<evidence type="ECO:0000256" key="2">
    <source>
        <dbReference type="ARBA" id="ARBA00022448"/>
    </source>
</evidence>
<protein>
    <submittedName>
        <fullName evidence="6">ABC-2 type transport system ATP-binding protein</fullName>
    </submittedName>
</protein>
<evidence type="ECO:0000256" key="1">
    <source>
        <dbReference type="ARBA" id="ARBA00005417"/>
    </source>
</evidence>
<dbReference type="PANTHER" id="PTHR43335">
    <property type="entry name" value="ABC TRANSPORTER, ATP-BINDING PROTEIN"/>
    <property type="match status" value="1"/>
</dbReference>
<keyword evidence="4 6" id="KW-0067">ATP-binding</keyword>
<evidence type="ECO:0000313" key="6">
    <source>
        <dbReference type="EMBL" id="MBA9077496.1"/>
    </source>
</evidence>
<dbReference type="SUPFAM" id="SSF52540">
    <property type="entry name" value="P-loop containing nucleoside triphosphate hydrolases"/>
    <property type="match status" value="1"/>
</dbReference>
<dbReference type="Pfam" id="PF00005">
    <property type="entry name" value="ABC_tran"/>
    <property type="match status" value="1"/>
</dbReference>
<dbReference type="PANTHER" id="PTHR43335:SF4">
    <property type="entry name" value="ABC TRANSPORTER, ATP-BINDING PROTEIN"/>
    <property type="match status" value="1"/>
</dbReference>
<dbReference type="PROSITE" id="PS00211">
    <property type="entry name" value="ABC_TRANSPORTER_1"/>
    <property type="match status" value="1"/>
</dbReference>
<reference evidence="6 7" key="1">
    <citation type="submission" date="2020-08" db="EMBL/GenBank/DDBJ databases">
        <title>Genomic Encyclopedia of Type Strains, Phase IV (KMG-IV): sequencing the most valuable type-strain genomes for metagenomic binning, comparative biology and taxonomic classification.</title>
        <authorList>
            <person name="Goeker M."/>
        </authorList>
    </citation>
    <scope>NUCLEOTIDE SEQUENCE [LARGE SCALE GENOMIC DNA]</scope>
    <source>
        <strain evidence="6 7">DSM 29854</strain>
    </source>
</reference>
<keyword evidence="3" id="KW-0547">Nucleotide-binding</keyword>
<evidence type="ECO:0000313" key="7">
    <source>
        <dbReference type="Proteomes" id="UP000563094"/>
    </source>
</evidence>
<accession>A0A839GRM5</accession>
<dbReference type="RefSeq" id="WP_246386876.1">
    <property type="nucleotide sequence ID" value="NZ_JACJIQ010000007.1"/>
</dbReference>
<dbReference type="InterPro" id="IPR017871">
    <property type="entry name" value="ABC_transporter-like_CS"/>
</dbReference>
<dbReference type="CDD" id="cd03268">
    <property type="entry name" value="ABC_BcrA_bacitracin_resist"/>
    <property type="match status" value="1"/>
</dbReference>
<comment type="caution">
    <text evidence="6">The sequence shown here is derived from an EMBL/GenBank/DDBJ whole genome shotgun (WGS) entry which is preliminary data.</text>
</comment>
<dbReference type="GO" id="GO:0005524">
    <property type="term" value="F:ATP binding"/>
    <property type="evidence" value="ECO:0007669"/>
    <property type="project" value="UniProtKB-KW"/>
</dbReference>
<keyword evidence="2" id="KW-0813">Transport</keyword>
<keyword evidence="7" id="KW-1185">Reference proteome</keyword>
<dbReference type="InterPro" id="IPR003593">
    <property type="entry name" value="AAA+_ATPase"/>
</dbReference>
<feature type="domain" description="ABC transporter" evidence="5">
    <location>
        <begin position="31"/>
        <end position="258"/>
    </location>
</feature>
<sequence>MAGWYSLVADGWVMDFFWTSLRHHAMKDLLIHTQNLCYRYGRQNILKGLDLHIPKGSIYGFLGPNGAGKTTTIRLLLGLLHPTAGEVQLFGRELRQHRAEVLQKVGALIETPSLYRHLTGTENLEVMRRLLGVEKKRVAAVLEMVRLSADAHRPVRQYSLGMCQRLGIALALLSDPELLVLDEPTNGLDPSGIREMRQLLKDLNQQHGKTIFVSSHLLSEIEKTVTHLSILHQGKLSFEGSVQELQQVAIQANVLELEVANTLLARDVLLAHGLAVETMGGNWLRVAVQEKAEAAVLNQLLVEQGVPVTGLVFAQQSLEELFLSMTEVPSVETSIPQPLALV</sequence>
<evidence type="ECO:0000256" key="3">
    <source>
        <dbReference type="ARBA" id="ARBA00022741"/>
    </source>
</evidence>
<dbReference type="PROSITE" id="PS50893">
    <property type="entry name" value="ABC_TRANSPORTER_2"/>
    <property type="match status" value="1"/>
</dbReference>